<evidence type="ECO:0000256" key="4">
    <source>
        <dbReference type="ARBA" id="ARBA00022490"/>
    </source>
</evidence>
<dbReference type="EMBL" id="JAGDFL010000036">
    <property type="protein sequence ID" value="KAG7400176.1"/>
    <property type="molecule type" value="Genomic_DNA"/>
</dbReference>
<gene>
    <name evidence="7" type="primary">ZNHIT2_1</name>
    <name evidence="7" type="ORF">PHYBOEH_006715</name>
</gene>
<proteinExistence type="inferred from homology"/>
<keyword evidence="8" id="KW-1185">Reference proteome</keyword>
<dbReference type="PANTHER" id="PTHR31078">
    <property type="entry name" value="CILIA- AND FLAGELLA-ASSOCIATED PROTEIN 300"/>
    <property type="match status" value="1"/>
</dbReference>
<dbReference type="GO" id="GO:0005930">
    <property type="term" value="C:axoneme"/>
    <property type="evidence" value="ECO:0007669"/>
    <property type="project" value="UniProtKB-SubCell"/>
</dbReference>
<dbReference type="Proteomes" id="UP000693981">
    <property type="component" value="Unassembled WGS sequence"/>
</dbReference>
<organism evidence="7 8">
    <name type="scientific">Phytophthora boehmeriae</name>
    <dbReference type="NCBI Taxonomy" id="109152"/>
    <lineage>
        <taxon>Eukaryota</taxon>
        <taxon>Sar</taxon>
        <taxon>Stramenopiles</taxon>
        <taxon>Oomycota</taxon>
        <taxon>Peronosporomycetes</taxon>
        <taxon>Peronosporales</taxon>
        <taxon>Peronosporaceae</taxon>
        <taxon>Phytophthora</taxon>
    </lineage>
</organism>
<dbReference type="AlphaFoldDB" id="A0A8T1X371"/>
<keyword evidence="6" id="KW-0966">Cell projection</keyword>
<dbReference type="OrthoDB" id="10259249at2759"/>
<evidence type="ECO:0000256" key="5">
    <source>
        <dbReference type="ARBA" id="ARBA00023212"/>
    </source>
</evidence>
<name>A0A8T1X371_9STRA</name>
<dbReference type="InterPro" id="IPR029416">
    <property type="entry name" value="CFAP300"/>
</dbReference>
<accession>A0A8T1X371</accession>
<dbReference type="PANTHER" id="PTHR31078:SF1">
    <property type="entry name" value="CILIA- AND FLAGELLA-ASSOCIATED PROTEIN 300"/>
    <property type="match status" value="1"/>
</dbReference>
<keyword evidence="4" id="KW-0963">Cytoplasm</keyword>
<evidence type="ECO:0000313" key="8">
    <source>
        <dbReference type="Proteomes" id="UP000693981"/>
    </source>
</evidence>
<comment type="subcellular location">
    <subcellularLocation>
        <location evidence="1">Cytoplasm</location>
        <location evidence="1">Cytoskeleton</location>
        <location evidence="1">Cilium axoneme</location>
    </subcellularLocation>
</comment>
<dbReference type="Pfam" id="PF14926">
    <property type="entry name" value="CFAP300"/>
    <property type="match status" value="1"/>
</dbReference>
<evidence type="ECO:0000256" key="6">
    <source>
        <dbReference type="ARBA" id="ARBA00023273"/>
    </source>
</evidence>
<evidence type="ECO:0000256" key="1">
    <source>
        <dbReference type="ARBA" id="ARBA00004430"/>
    </source>
</evidence>
<evidence type="ECO:0000256" key="2">
    <source>
        <dbReference type="ARBA" id="ARBA00009205"/>
    </source>
</evidence>
<protein>
    <recommendedName>
        <fullName evidence="3">Cilia- and flagella-associated protein 300</fullName>
    </recommendedName>
</protein>
<evidence type="ECO:0000256" key="3">
    <source>
        <dbReference type="ARBA" id="ARBA00022174"/>
    </source>
</evidence>
<comment type="similarity">
    <text evidence="2">Belongs to the CFAP300 family.</text>
</comment>
<reference evidence="7" key="1">
    <citation type="submission" date="2021-02" db="EMBL/GenBank/DDBJ databases">
        <authorList>
            <person name="Palmer J.M."/>
        </authorList>
    </citation>
    <scope>NUCLEOTIDE SEQUENCE</scope>
    <source>
        <strain evidence="7">SCRP23</strain>
    </source>
</reference>
<keyword evidence="5" id="KW-0206">Cytoskeleton</keyword>
<evidence type="ECO:0000313" key="7">
    <source>
        <dbReference type="EMBL" id="KAG7400176.1"/>
    </source>
</evidence>
<comment type="caution">
    <text evidence="7">The sequence shown here is derived from an EMBL/GenBank/DDBJ whole genome shotgun (WGS) entry which is preliminary data.</text>
</comment>
<sequence length="290" mass="32326">MVTMPVQVQPNDKDSSGATNSVNVVKALTGPFEHLPDALPVLRDFDIKQKLLQWNLSGSLQLQRFRVHRRLPSEADAALLGEFFHDEDVQRILSLPASVSCALTSKETVISKPQTSEGSILQCERLRVSVTSMAFFEKLEEAGVVARDGSIRGCMDEDFDGCTAGDLLTEMMANPESENSEVFSDHDKQEFIFQLFSALVIGGGALRQPDSRLQPYESATRALYRGLVSVKKSIADADGKRDIEFTSRVYRVHSDSLFKGSPSRFHSCFVILDSCKRWLTVWHCPFASSW</sequence>